<sequence length="158" mass="18536">MALLRRSWEAESTVVVEEACHETQKRAEREREREIQAVKEAAESYYKAQMKDAVCEAVAEERRRAELQKDALRTQHQEELKLFQERICDVQEQLKHVAREKNDFECQFQELQLNYKRFIDLTDSALHSDYLLRLIRLGKPPGYAHAAVQTDTDIASID</sequence>
<evidence type="ECO:0000313" key="2">
    <source>
        <dbReference type="EMBL" id="KAG8537454.1"/>
    </source>
</evidence>
<dbReference type="EMBL" id="WNYA01030124">
    <property type="protein sequence ID" value="KAG8537453.1"/>
    <property type="molecule type" value="Genomic_DNA"/>
</dbReference>
<evidence type="ECO:0000313" key="3">
    <source>
        <dbReference type="Proteomes" id="UP000824782"/>
    </source>
</evidence>
<dbReference type="AlphaFoldDB" id="A0AAV6YJ05"/>
<dbReference type="Proteomes" id="UP000824782">
    <property type="component" value="Unassembled WGS sequence"/>
</dbReference>
<keyword evidence="1" id="KW-0175">Coiled coil</keyword>
<feature type="coiled-coil region" evidence="1">
    <location>
        <begin position="24"/>
        <end position="114"/>
    </location>
</feature>
<evidence type="ECO:0000256" key="1">
    <source>
        <dbReference type="SAM" id="Coils"/>
    </source>
</evidence>
<name>A0AAV6YJ05_ENGPU</name>
<protein>
    <submittedName>
        <fullName evidence="2">Uncharacterized protein</fullName>
    </submittedName>
</protein>
<proteinExistence type="predicted"/>
<dbReference type="EMBL" id="WNYA01030124">
    <property type="protein sequence ID" value="KAG8537454.1"/>
    <property type="molecule type" value="Genomic_DNA"/>
</dbReference>
<comment type="caution">
    <text evidence="2">The sequence shown here is derived from an EMBL/GenBank/DDBJ whole genome shotgun (WGS) entry which is preliminary data.</text>
</comment>
<organism evidence="2 3">
    <name type="scientific">Engystomops pustulosus</name>
    <name type="common">Tungara frog</name>
    <name type="synonym">Physalaemus pustulosus</name>
    <dbReference type="NCBI Taxonomy" id="76066"/>
    <lineage>
        <taxon>Eukaryota</taxon>
        <taxon>Metazoa</taxon>
        <taxon>Chordata</taxon>
        <taxon>Craniata</taxon>
        <taxon>Vertebrata</taxon>
        <taxon>Euteleostomi</taxon>
        <taxon>Amphibia</taxon>
        <taxon>Batrachia</taxon>
        <taxon>Anura</taxon>
        <taxon>Neobatrachia</taxon>
        <taxon>Hyloidea</taxon>
        <taxon>Leptodactylidae</taxon>
        <taxon>Leiuperinae</taxon>
        <taxon>Engystomops</taxon>
    </lineage>
</organism>
<gene>
    <name evidence="2" type="ORF">GDO81_024504</name>
</gene>
<accession>A0AAV6YJ05</accession>
<keyword evidence="3" id="KW-1185">Reference proteome</keyword>
<reference evidence="2" key="1">
    <citation type="thesis" date="2020" institute="ProQuest LLC" country="789 East Eisenhower Parkway, Ann Arbor, MI, USA">
        <title>Comparative Genomics and Chromosome Evolution.</title>
        <authorList>
            <person name="Mudd A.B."/>
        </authorList>
    </citation>
    <scope>NUCLEOTIDE SEQUENCE</scope>
    <source>
        <strain evidence="2">237g6f4</strain>
        <tissue evidence="2">Blood</tissue>
    </source>
</reference>